<name>A0A6J5QIV1_9CAUD</name>
<proteinExistence type="predicted"/>
<accession>A0A6J5QIV1</accession>
<dbReference type="Gene3D" id="3.40.50.300">
    <property type="entry name" value="P-loop containing nucleotide triphosphate hydrolases"/>
    <property type="match status" value="1"/>
</dbReference>
<dbReference type="EMBL" id="LR797013">
    <property type="protein sequence ID" value="CAB4180978.1"/>
    <property type="molecule type" value="Genomic_DNA"/>
</dbReference>
<sequence>MKGIIVIDGCDGTGKTTLAQAICDRLGGVYIHNTYRWPNKMPLYHTAALHRALKLARTQLVVIDRLWMSEAIYADVYRGGSPWPHMGRLMDRMIRKVGGVYILTQSPQGHKEKFEELKSEREEMYDDVDEVRKRFDLLFEGGYSGHDRDYVQQLSVFGMRRRDDVMPYRYDVEGRDMKVYIDMVYSVLESRWQKQYEPALHLHTKNFAGHLHEANIIFVGDKANSKMRAVSWPFYDFGNCSEFLADVQHELLFDETKAVYINAHDGNGPLYVNDCLRAKPFMKVICFGNDAYNTMSAFTRRAHKVMHPSFAKRFNKRTEFMLELEEIING</sequence>
<dbReference type="InterPro" id="IPR027417">
    <property type="entry name" value="P-loop_NTPase"/>
</dbReference>
<reference evidence="1" key="1">
    <citation type="submission" date="2020-05" db="EMBL/GenBank/DDBJ databases">
        <authorList>
            <person name="Chiriac C."/>
            <person name="Salcher M."/>
            <person name="Ghai R."/>
            <person name="Kavagutti S V."/>
        </authorList>
    </citation>
    <scope>NUCLEOTIDE SEQUENCE</scope>
</reference>
<evidence type="ECO:0000313" key="1">
    <source>
        <dbReference type="EMBL" id="CAB4180978.1"/>
    </source>
</evidence>
<organism evidence="1">
    <name type="scientific">uncultured Caudovirales phage</name>
    <dbReference type="NCBI Taxonomy" id="2100421"/>
    <lineage>
        <taxon>Viruses</taxon>
        <taxon>Duplodnaviria</taxon>
        <taxon>Heunggongvirae</taxon>
        <taxon>Uroviricota</taxon>
        <taxon>Caudoviricetes</taxon>
        <taxon>Peduoviridae</taxon>
        <taxon>Maltschvirus</taxon>
        <taxon>Maltschvirus maltsch</taxon>
    </lineage>
</organism>
<gene>
    <name evidence="1" type="ORF">UFOVP1068_9</name>
    <name evidence="2" type="ORF">UFOVP1300_40</name>
</gene>
<dbReference type="SUPFAM" id="SSF52540">
    <property type="entry name" value="P-loop containing nucleoside triphosphate hydrolases"/>
    <property type="match status" value="1"/>
</dbReference>
<protein>
    <submittedName>
        <fullName evidence="1">Uncharacterized protein</fullName>
    </submittedName>
</protein>
<evidence type="ECO:0000313" key="2">
    <source>
        <dbReference type="EMBL" id="CAB4195848.1"/>
    </source>
</evidence>
<dbReference type="EMBL" id="LR797243">
    <property type="protein sequence ID" value="CAB4195848.1"/>
    <property type="molecule type" value="Genomic_DNA"/>
</dbReference>